<proteinExistence type="predicted"/>
<dbReference type="AlphaFoldDB" id="A0A5Q5BQG1"/>
<reference evidence="2" key="1">
    <citation type="submission" date="2006-06" db="EMBL/GenBank/DDBJ databases">
        <title>Complete sequence of chromosome of Mycobacterium sp. MCS.</title>
        <authorList>
            <consortium name="US DOE Joint Genome Institute"/>
            <person name="Copeland A."/>
            <person name="Lucas S."/>
            <person name="Lapidus A."/>
            <person name="Barry K."/>
            <person name="Detter J.C."/>
            <person name="Glavina del Rio T."/>
            <person name="Hammon N."/>
            <person name="Israni S."/>
            <person name="Dalin E."/>
            <person name="Tice H."/>
            <person name="Pitluck S."/>
            <person name="Martinez M."/>
            <person name="Schmutz J."/>
            <person name="Larimer F."/>
            <person name="Land M."/>
            <person name="Hauser L."/>
            <person name="Kyrpides N."/>
            <person name="Kim E."/>
            <person name="Miller C.D."/>
            <person name="Hughes J.E."/>
            <person name="Anderson A.J."/>
            <person name="Sims R.C."/>
            <person name="Richardson P."/>
        </authorList>
    </citation>
    <scope>NUCLEOTIDE SEQUENCE [LARGE SCALE GENOMIC DNA]</scope>
    <source>
        <strain evidence="2">MCS</strain>
    </source>
</reference>
<feature type="signal peptide" evidence="1">
    <location>
        <begin position="1"/>
        <end position="33"/>
    </location>
</feature>
<evidence type="ECO:0008006" key="3">
    <source>
        <dbReference type="Google" id="ProtNLM"/>
    </source>
</evidence>
<name>A0A5Q5BQG1_MYCSS</name>
<accession>A0A5Q5BQG1</accession>
<feature type="chain" id="PRO_5024449922" description="Sulfur globule protein" evidence="1">
    <location>
        <begin position="34"/>
        <end position="91"/>
    </location>
</feature>
<sequence precursor="true">MTISKMRRMVGGATLCAGVLAATIGFGNGVAQAAVPPGATVPAAPIVATDTGFAGHRGGYGYHPGHAFFVPRPYYDTWFAPWPYGFRGYYR</sequence>
<dbReference type="EMBL" id="CP000384">
    <property type="protein sequence ID" value="ABG10734.1"/>
    <property type="molecule type" value="Genomic_DNA"/>
</dbReference>
<organism evidence="2">
    <name type="scientific">Mycobacterium sp. (strain MCS)</name>
    <dbReference type="NCBI Taxonomy" id="164756"/>
    <lineage>
        <taxon>Bacteria</taxon>
        <taxon>Bacillati</taxon>
        <taxon>Actinomycetota</taxon>
        <taxon>Actinomycetes</taxon>
        <taxon>Mycobacteriales</taxon>
        <taxon>Mycobacteriaceae</taxon>
        <taxon>Mycobacterium</taxon>
    </lineage>
</organism>
<evidence type="ECO:0000313" key="2">
    <source>
        <dbReference type="EMBL" id="ABG10734.1"/>
    </source>
</evidence>
<gene>
    <name evidence="2" type="ordered locus">Mmcs_4630</name>
</gene>
<protein>
    <recommendedName>
        <fullName evidence="3">Sulfur globule protein</fullName>
    </recommendedName>
</protein>
<keyword evidence="1" id="KW-0732">Signal</keyword>
<dbReference type="KEGG" id="mmc:Mmcs_4630"/>
<evidence type="ECO:0000256" key="1">
    <source>
        <dbReference type="SAM" id="SignalP"/>
    </source>
</evidence>